<organism evidence="7">
    <name type="scientific">marine sediment metagenome</name>
    <dbReference type="NCBI Taxonomy" id="412755"/>
    <lineage>
        <taxon>unclassified sequences</taxon>
        <taxon>metagenomes</taxon>
        <taxon>ecological metagenomes</taxon>
    </lineage>
</organism>
<dbReference type="Pfam" id="PF02653">
    <property type="entry name" value="BPD_transp_2"/>
    <property type="match status" value="1"/>
</dbReference>
<dbReference type="InterPro" id="IPR001851">
    <property type="entry name" value="ABC_transp_permease"/>
</dbReference>
<evidence type="ECO:0000313" key="7">
    <source>
        <dbReference type="EMBL" id="GAI36706.1"/>
    </source>
</evidence>
<feature type="transmembrane region" description="Helical" evidence="6">
    <location>
        <begin position="88"/>
        <end position="109"/>
    </location>
</feature>
<protein>
    <recommendedName>
        <fullName evidence="8">Branched-chain amino acid ABC transporter permease</fullName>
    </recommendedName>
</protein>
<keyword evidence="4 6" id="KW-1133">Transmembrane helix</keyword>
<dbReference type="PANTHER" id="PTHR30482">
    <property type="entry name" value="HIGH-AFFINITY BRANCHED-CHAIN AMINO ACID TRANSPORT SYSTEM PERMEASE"/>
    <property type="match status" value="1"/>
</dbReference>
<evidence type="ECO:0000256" key="4">
    <source>
        <dbReference type="ARBA" id="ARBA00022989"/>
    </source>
</evidence>
<keyword evidence="5 6" id="KW-0472">Membrane</keyword>
<evidence type="ECO:0000256" key="2">
    <source>
        <dbReference type="ARBA" id="ARBA00022475"/>
    </source>
</evidence>
<comment type="subcellular location">
    <subcellularLocation>
        <location evidence="1">Cell membrane</location>
        <topology evidence="1">Multi-pass membrane protein</topology>
    </subcellularLocation>
</comment>
<evidence type="ECO:0000256" key="6">
    <source>
        <dbReference type="SAM" id="Phobius"/>
    </source>
</evidence>
<evidence type="ECO:0000256" key="1">
    <source>
        <dbReference type="ARBA" id="ARBA00004651"/>
    </source>
</evidence>
<feature type="transmembrane region" description="Helical" evidence="6">
    <location>
        <begin position="34"/>
        <end position="52"/>
    </location>
</feature>
<dbReference type="InterPro" id="IPR043428">
    <property type="entry name" value="LivM-like"/>
</dbReference>
<dbReference type="GO" id="GO:0015658">
    <property type="term" value="F:branched-chain amino acid transmembrane transporter activity"/>
    <property type="evidence" value="ECO:0007669"/>
    <property type="project" value="InterPro"/>
</dbReference>
<feature type="transmembrane region" description="Helical" evidence="6">
    <location>
        <begin position="58"/>
        <end position="81"/>
    </location>
</feature>
<proteinExistence type="predicted"/>
<dbReference type="GO" id="GO:0005886">
    <property type="term" value="C:plasma membrane"/>
    <property type="evidence" value="ECO:0007669"/>
    <property type="project" value="UniProtKB-SubCell"/>
</dbReference>
<evidence type="ECO:0008006" key="8">
    <source>
        <dbReference type="Google" id="ProtNLM"/>
    </source>
</evidence>
<gene>
    <name evidence="7" type="ORF">S06H3_49634</name>
</gene>
<keyword evidence="3 6" id="KW-0812">Transmembrane</keyword>
<evidence type="ECO:0000256" key="3">
    <source>
        <dbReference type="ARBA" id="ARBA00022692"/>
    </source>
</evidence>
<reference evidence="7" key="1">
    <citation type="journal article" date="2014" name="Front. Microbiol.">
        <title>High frequency of phylogenetically diverse reductive dehalogenase-homologous genes in deep subseafloor sedimentary metagenomes.</title>
        <authorList>
            <person name="Kawai M."/>
            <person name="Futagami T."/>
            <person name="Toyoda A."/>
            <person name="Takaki Y."/>
            <person name="Nishi S."/>
            <person name="Hori S."/>
            <person name="Arai W."/>
            <person name="Tsubouchi T."/>
            <person name="Morono Y."/>
            <person name="Uchiyama I."/>
            <person name="Ito T."/>
            <person name="Fujiyama A."/>
            <person name="Inagaki F."/>
            <person name="Takami H."/>
        </authorList>
    </citation>
    <scope>NUCLEOTIDE SEQUENCE</scope>
    <source>
        <strain evidence="7">Expedition CK06-06</strain>
    </source>
</reference>
<comment type="caution">
    <text evidence="7">The sequence shown here is derived from an EMBL/GenBank/DDBJ whole genome shotgun (WGS) entry which is preliminary data.</text>
</comment>
<name>X1P2N7_9ZZZZ</name>
<dbReference type="AlphaFoldDB" id="X1P2N7"/>
<sequence>MDNPYWLHLFIMACIYTILAMCFSMLISTGLITLGVSAFYAIGAYASTLLVMELGLSFWLALPLAGIISGIIGLGLGSIIVRLPGFPFVIITMLFMLVVVQAAGAVELFS</sequence>
<evidence type="ECO:0000256" key="5">
    <source>
        <dbReference type="ARBA" id="ARBA00023136"/>
    </source>
</evidence>
<feature type="transmembrane region" description="Helical" evidence="6">
    <location>
        <begin position="6"/>
        <end position="27"/>
    </location>
</feature>
<dbReference type="PANTHER" id="PTHR30482:SF10">
    <property type="entry name" value="HIGH-AFFINITY BRANCHED-CHAIN AMINO ACID TRANSPORT PROTEIN BRAE"/>
    <property type="match status" value="1"/>
</dbReference>
<accession>X1P2N7</accession>
<keyword evidence="2" id="KW-1003">Cell membrane</keyword>
<feature type="non-terminal residue" evidence="7">
    <location>
        <position position="110"/>
    </location>
</feature>
<dbReference type="EMBL" id="BARV01031352">
    <property type="protein sequence ID" value="GAI36706.1"/>
    <property type="molecule type" value="Genomic_DNA"/>
</dbReference>